<evidence type="ECO:0000256" key="1">
    <source>
        <dbReference type="ARBA" id="ARBA00004418"/>
    </source>
</evidence>
<evidence type="ECO:0000256" key="4">
    <source>
        <dbReference type="ARBA" id="ARBA00022764"/>
    </source>
</evidence>
<dbReference type="InterPro" id="IPR051470">
    <property type="entry name" value="Thiol:disulfide_interchange"/>
</dbReference>
<feature type="signal peptide" evidence="7">
    <location>
        <begin position="1"/>
        <end position="27"/>
    </location>
</feature>
<reference evidence="11 12" key="1">
    <citation type="journal article" date="2013" name="Genome Announc.">
        <title>Genome Sequence of Moraxella macacae 0408225, a Novel Bacterial Species Isolated from a Cynomolgus Macaque with Epistaxis.</title>
        <authorList>
            <person name="Ladner J.T."/>
            <person name="Whitehouse C.A."/>
            <person name="Koroleva G.I."/>
            <person name="Palacios G.F."/>
        </authorList>
    </citation>
    <scope>NUCLEOTIDE SEQUENCE [LARGE SCALE GENOMIC DNA]</scope>
    <source>
        <strain evidence="11 12">0408225</strain>
    </source>
</reference>
<dbReference type="InterPro" id="IPR012336">
    <property type="entry name" value="Thioredoxin-like_fold"/>
</dbReference>
<keyword evidence="6 7" id="KW-0676">Redox-active center</keyword>
<proteinExistence type="inferred from homology"/>
<evidence type="ECO:0000256" key="3">
    <source>
        <dbReference type="ARBA" id="ARBA00022729"/>
    </source>
</evidence>
<gene>
    <name evidence="11" type="ORF">MOMA_00985</name>
</gene>
<dbReference type="InterPro" id="IPR033954">
    <property type="entry name" value="DiS-bond_Isoase_DsbC/G"/>
</dbReference>
<dbReference type="RefSeq" id="WP_009501341.1">
    <property type="nucleotide sequence ID" value="NZ_ANIN01000001.1"/>
</dbReference>
<dbReference type="Gene3D" id="3.10.450.70">
    <property type="entry name" value="Disulphide bond isomerase, DsbC/G, N-terminal"/>
    <property type="match status" value="1"/>
</dbReference>
<evidence type="ECO:0000259" key="9">
    <source>
        <dbReference type="Pfam" id="PF10411"/>
    </source>
</evidence>
<evidence type="ECO:0000256" key="2">
    <source>
        <dbReference type="ARBA" id="ARBA00009813"/>
    </source>
</evidence>
<keyword evidence="3 7" id="KW-0732">Signal</keyword>
<dbReference type="STRING" id="1230338.MOMA_00985"/>
<evidence type="ECO:0000256" key="6">
    <source>
        <dbReference type="ARBA" id="ARBA00023284"/>
    </source>
</evidence>
<keyword evidence="12" id="KW-1185">Reference proteome</keyword>
<dbReference type="GO" id="GO:0016853">
    <property type="term" value="F:isomerase activity"/>
    <property type="evidence" value="ECO:0007669"/>
    <property type="project" value="UniProtKB-KW"/>
</dbReference>
<feature type="chain" id="PRO_5010008564" description="Thiol:disulfide interchange protein" evidence="7">
    <location>
        <begin position="28"/>
        <end position="269"/>
    </location>
</feature>
<name>L2F7D3_9GAMM</name>
<dbReference type="PANTHER" id="PTHR35272">
    <property type="entry name" value="THIOL:DISULFIDE INTERCHANGE PROTEIN DSBC-RELATED"/>
    <property type="match status" value="1"/>
</dbReference>
<evidence type="ECO:0000313" key="11">
    <source>
        <dbReference type="EMBL" id="ELA08942.1"/>
    </source>
</evidence>
<dbReference type="eggNOG" id="COG1651">
    <property type="taxonomic scope" value="Bacteria"/>
</dbReference>
<comment type="function">
    <text evidence="7">Required for disulfide bond formation in some periplasmic proteins. Acts by transferring its disulfide bond to other proteins and is reduced in the process.</text>
</comment>
<dbReference type="OrthoDB" id="12976at2"/>
<accession>L2F7D3</accession>
<dbReference type="InterPro" id="IPR018950">
    <property type="entry name" value="DiS-bond_isomerase_DsbC/G_N"/>
</dbReference>
<comment type="similarity">
    <text evidence="2 7">Belongs to the thioredoxin family. DsbC subfamily.</text>
</comment>
<dbReference type="Pfam" id="PF10411">
    <property type="entry name" value="DsbC_N"/>
    <property type="match status" value="1"/>
</dbReference>
<dbReference type="Pfam" id="PF13098">
    <property type="entry name" value="Thioredoxin_2"/>
    <property type="match status" value="1"/>
</dbReference>
<dbReference type="Gene3D" id="3.40.30.10">
    <property type="entry name" value="Glutaredoxin"/>
    <property type="match status" value="1"/>
</dbReference>
<dbReference type="Proteomes" id="UP000023795">
    <property type="component" value="Unassembled WGS sequence"/>
</dbReference>
<keyword evidence="11" id="KW-0413">Isomerase</keyword>
<dbReference type="InterPro" id="IPR009094">
    <property type="entry name" value="DiS-bond_isomerase_DsbC/G_N_sf"/>
</dbReference>
<dbReference type="PANTHER" id="PTHR35272:SF3">
    <property type="entry name" value="THIOL:DISULFIDE INTERCHANGE PROTEIN DSBC"/>
    <property type="match status" value="1"/>
</dbReference>
<comment type="subcellular location">
    <subcellularLocation>
        <location evidence="1 7">Periplasm</location>
    </subcellularLocation>
</comment>
<evidence type="ECO:0000313" key="12">
    <source>
        <dbReference type="Proteomes" id="UP000023795"/>
    </source>
</evidence>
<feature type="region of interest" description="Disordered" evidence="8">
    <location>
        <begin position="25"/>
        <end position="51"/>
    </location>
</feature>
<protein>
    <recommendedName>
        <fullName evidence="7">Thiol:disulfide interchange protein</fullName>
    </recommendedName>
</protein>
<dbReference type="CDD" id="cd03020">
    <property type="entry name" value="DsbA_DsbC_DsbG"/>
    <property type="match status" value="1"/>
</dbReference>
<dbReference type="AlphaFoldDB" id="L2F7D3"/>
<keyword evidence="5" id="KW-1015">Disulfide bond</keyword>
<dbReference type="InterPro" id="IPR036249">
    <property type="entry name" value="Thioredoxin-like_sf"/>
</dbReference>
<dbReference type="EMBL" id="ANIN01000001">
    <property type="protein sequence ID" value="ELA08942.1"/>
    <property type="molecule type" value="Genomic_DNA"/>
</dbReference>
<evidence type="ECO:0000256" key="5">
    <source>
        <dbReference type="ARBA" id="ARBA00023157"/>
    </source>
</evidence>
<organism evidence="11 12">
    <name type="scientific">Moraxella macacae 0408225</name>
    <dbReference type="NCBI Taxonomy" id="1230338"/>
    <lineage>
        <taxon>Bacteria</taxon>
        <taxon>Pseudomonadati</taxon>
        <taxon>Pseudomonadota</taxon>
        <taxon>Gammaproteobacteria</taxon>
        <taxon>Moraxellales</taxon>
        <taxon>Moraxellaceae</taxon>
        <taxon>Moraxella</taxon>
    </lineage>
</organism>
<evidence type="ECO:0000259" key="10">
    <source>
        <dbReference type="Pfam" id="PF13098"/>
    </source>
</evidence>
<feature type="compositionally biased region" description="Low complexity" evidence="8">
    <location>
        <begin position="32"/>
        <end position="42"/>
    </location>
</feature>
<dbReference type="PATRIC" id="fig|1230338.3.peg.215"/>
<dbReference type="GO" id="GO:0042597">
    <property type="term" value="C:periplasmic space"/>
    <property type="evidence" value="ECO:0007669"/>
    <property type="project" value="UniProtKB-SubCell"/>
</dbReference>
<sequence>MLNLPKTAMITSLLSIIMLSACDNSNAKPSEKPSTTETTPKTTMPPPANNDAKLQQTLADNLAKSGIHAKVLSVTPTAMPNMFWVKAEGLPAIFTDSTGQYIIQGEIVKVGNTQPEHISASLQAQENQATLASIDKKDMIIFPAQGETKGAIYVFTDADCGYCRKLHSEIDKINGLGIEVRYLPWPRSEHTFPIMESIWCNSDRQKAITDAKNGATINSPACDSPVRRIHDLGLSLGINGTPSIFTESGQQIGGYLPPERLLQAVTGSH</sequence>
<dbReference type="SUPFAM" id="SSF52833">
    <property type="entry name" value="Thioredoxin-like"/>
    <property type="match status" value="1"/>
</dbReference>
<evidence type="ECO:0000256" key="8">
    <source>
        <dbReference type="SAM" id="MobiDB-lite"/>
    </source>
</evidence>
<comment type="caution">
    <text evidence="11">The sequence shown here is derived from an EMBL/GenBank/DDBJ whole genome shotgun (WGS) entry which is preliminary data.</text>
</comment>
<feature type="domain" description="Disulphide bond isomerase DsbC/G N-terminal" evidence="9">
    <location>
        <begin position="48"/>
        <end position="112"/>
    </location>
</feature>
<dbReference type="SUPFAM" id="SSF54423">
    <property type="entry name" value="DsbC/DsbG N-terminal domain-like"/>
    <property type="match status" value="1"/>
</dbReference>
<dbReference type="PROSITE" id="PS51257">
    <property type="entry name" value="PROKAR_LIPOPROTEIN"/>
    <property type="match status" value="1"/>
</dbReference>
<keyword evidence="4 7" id="KW-0574">Periplasm</keyword>
<feature type="domain" description="Thioredoxin-like fold" evidence="10">
    <location>
        <begin position="144"/>
        <end position="264"/>
    </location>
</feature>
<evidence type="ECO:0000256" key="7">
    <source>
        <dbReference type="RuleBase" id="RU364038"/>
    </source>
</evidence>